<evidence type="ECO:0000313" key="2">
    <source>
        <dbReference type="EMBL" id="GJG33383.1"/>
    </source>
</evidence>
<dbReference type="EMBL" id="BPTT01000001">
    <property type="protein sequence ID" value="GJG33383.1"/>
    <property type="molecule type" value="Genomic_DNA"/>
</dbReference>
<evidence type="ECO:0000256" key="1">
    <source>
        <dbReference type="SAM" id="SignalP"/>
    </source>
</evidence>
<keyword evidence="1" id="KW-0732">Signal</keyword>
<reference evidence="2" key="1">
    <citation type="submission" date="2021-08" db="EMBL/GenBank/DDBJ databases">
        <title>Prevotella lacticifex sp. nov., isolated from rumen of cow.</title>
        <authorList>
            <person name="Shinkai T."/>
            <person name="Ikeyama N."/>
            <person name="Kumagai M."/>
            <person name="Ohmori H."/>
            <person name="Sakamoto M."/>
            <person name="Ohkuma M."/>
            <person name="Mitsumori M."/>
        </authorList>
    </citation>
    <scope>NUCLEOTIDE SEQUENCE</scope>
    <source>
        <strain evidence="2">JCM 8259</strain>
    </source>
</reference>
<dbReference type="RefSeq" id="WP_041385731.1">
    <property type="nucleotide sequence ID" value="NZ_BPTT01000001.1"/>
</dbReference>
<organism evidence="2 3">
    <name type="scientific">Xylanibacter ruminicola</name>
    <name type="common">Prevotella ruminicola</name>
    <dbReference type="NCBI Taxonomy" id="839"/>
    <lineage>
        <taxon>Bacteria</taxon>
        <taxon>Pseudomonadati</taxon>
        <taxon>Bacteroidota</taxon>
        <taxon>Bacteroidia</taxon>
        <taxon>Bacteroidales</taxon>
        <taxon>Prevotellaceae</taxon>
        <taxon>Xylanibacter</taxon>
    </lineage>
</organism>
<accession>A0AA37I3I6</accession>
<proteinExistence type="predicted"/>
<dbReference type="GeneID" id="31500531"/>
<evidence type="ECO:0008006" key="4">
    <source>
        <dbReference type="Google" id="ProtNLM"/>
    </source>
</evidence>
<comment type="caution">
    <text evidence="2">The sequence shown here is derived from an EMBL/GenBank/DDBJ whole genome shotgun (WGS) entry which is preliminary data.</text>
</comment>
<dbReference type="Proteomes" id="UP000887097">
    <property type="component" value="Unassembled WGS sequence"/>
</dbReference>
<protein>
    <recommendedName>
        <fullName evidence="4">CarboxypepD_reg-like domain-containing protein</fullName>
    </recommendedName>
</protein>
<sequence length="311" mass="34945">MNRKAFFATLLTIIAITADAQQRFFVKDSLTQDPVAFTSVWFGNNTGGYTNESGMIVIPEGTKQIRLSHICYETKNISIVDCSRNTVLLVPKSVILEDVCISAKSPKRMKTTTVGMIKEKTQICHRGSTGFEMALFIPYDSTWTNAPYIHSILANLDYSTHWLAFTIIKTPIYATLRFDLRLPDSQTGSPRNESIINGGIIIQPSQRVSKEGVKLATPLVFPKTGVFVVMEWITTAAISESQNLVPAINMTLSIKENQTWNKKAFRGKDWMREEDEPINQDKSARELYKGKTPCAKLGLEISKYEVFQSDN</sequence>
<evidence type="ECO:0000313" key="3">
    <source>
        <dbReference type="Proteomes" id="UP000887097"/>
    </source>
</evidence>
<feature type="chain" id="PRO_5041323837" description="CarboxypepD_reg-like domain-containing protein" evidence="1">
    <location>
        <begin position="21"/>
        <end position="311"/>
    </location>
</feature>
<gene>
    <name evidence="2" type="ORF">PRMUPPPA20_14920</name>
</gene>
<dbReference type="AlphaFoldDB" id="A0AA37I3I6"/>
<feature type="signal peptide" evidence="1">
    <location>
        <begin position="1"/>
        <end position="20"/>
    </location>
</feature>
<name>A0AA37I3I6_XYLRU</name>